<sequence length="298" mass="31646">MAGHAPPPVKVDRHTTPPFLLRLFYKHNAFNRLDEFMPDTRLPASLQIYTWQSCTLRELSTLLLSALPNLLQKPYPGTRIAFRLVYPDLAGSQRSGMAGRYLSRELGSVVVGEGLIPEDDNDEGDANTDTIMAEDDKTSKTNGDHTKSTSTKRSGINSTTEALAHLTGGEPDKTLHDARFVIGDYICAAILPPLPDGSIQNVPPPPPPSGPSRGGGGYRDGGGAYRGGGGGRFSFSDDRRGGGGGGVPQGEWRRGEAPPERERDRDRDFGGSGWRGGGGGGSYRGGGGSGGGRGRGRW</sequence>
<dbReference type="PANTHER" id="PTHR13082">
    <property type="entry name" value="SAP18"/>
    <property type="match status" value="1"/>
</dbReference>
<name>A0A9W4UI92_9PLEO</name>
<evidence type="ECO:0000313" key="4">
    <source>
        <dbReference type="Proteomes" id="UP001152607"/>
    </source>
</evidence>
<feature type="compositionally biased region" description="Basic and acidic residues" evidence="2">
    <location>
        <begin position="251"/>
        <end position="269"/>
    </location>
</feature>
<reference evidence="3" key="1">
    <citation type="submission" date="2023-01" db="EMBL/GenBank/DDBJ databases">
        <authorList>
            <person name="Van Ghelder C."/>
            <person name="Rancurel C."/>
        </authorList>
    </citation>
    <scope>NUCLEOTIDE SEQUENCE</scope>
    <source>
        <strain evidence="3">CNCM I-4278</strain>
    </source>
</reference>
<gene>
    <name evidence="3" type="ORF">PDIGIT_LOCUS9781</name>
</gene>
<dbReference type="EMBL" id="CAOQHR010000006">
    <property type="protein sequence ID" value="CAI6336676.1"/>
    <property type="molecule type" value="Genomic_DNA"/>
</dbReference>
<comment type="similarity">
    <text evidence="1">Belongs to the SAP18 family.</text>
</comment>
<dbReference type="OrthoDB" id="440566at2759"/>
<dbReference type="PANTHER" id="PTHR13082:SF0">
    <property type="entry name" value="HISTONE DEACETYLASE COMPLEX SUBUNIT SAP18"/>
    <property type="match status" value="1"/>
</dbReference>
<proteinExistence type="inferred from homology"/>
<feature type="compositionally biased region" description="Gly residues" evidence="2">
    <location>
        <begin position="212"/>
        <end position="232"/>
    </location>
</feature>
<evidence type="ECO:0008006" key="5">
    <source>
        <dbReference type="Google" id="ProtNLM"/>
    </source>
</evidence>
<comment type="caution">
    <text evidence="3">The sequence shown here is derived from an EMBL/GenBank/DDBJ whole genome shotgun (WGS) entry which is preliminary data.</text>
</comment>
<evidence type="ECO:0000256" key="2">
    <source>
        <dbReference type="SAM" id="MobiDB-lite"/>
    </source>
</evidence>
<keyword evidence="4" id="KW-1185">Reference proteome</keyword>
<evidence type="ECO:0000313" key="3">
    <source>
        <dbReference type="EMBL" id="CAI6336676.1"/>
    </source>
</evidence>
<accession>A0A9W4UI92</accession>
<organism evidence="3 4">
    <name type="scientific">Periconia digitata</name>
    <dbReference type="NCBI Taxonomy" id="1303443"/>
    <lineage>
        <taxon>Eukaryota</taxon>
        <taxon>Fungi</taxon>
        <taxon>Dikarya</taxon>
        <taxon>Ascomycota</taxon>
        <taxon>Pezizomycotina</taxon>
        <taxon>Dothideomycetes</taxon>
        <taxon>Pleosporomycetidae</taxon>
        <taxon>Pleosporales</taxon>
        <taxon>Massarineae</taxon>
        <taxon>Periconiaceae</taxon>
        <taxon>Periconia</taxon>
    </lineage>
</organism>
<protein>
    <recommendedName>
        <fullName evidence="5">Sin3-associated polypeptide Sap18</fullName>
    </recommendedName>
</protein>
<dbReference type="Gene3D" id="3.10.20.550">
    <property type="entry name" value="ASAP complex, SAP18 subunit"/>
    <property type="match status" value="1"/>
</dbReference>
<dbReference type="AlphaFoldDB" id="A0A9W4UI92"/>
<feature type="compositionally biased region" description="Basic and acidic residues" evidence="2">
    <location>
        <begin position="134"/>
        <end position="147"/>
    </location>
</feature>
<dbReference type="InterPro" id="IPR010516">
    <property type="entry name" value="SAP18"/>
</dbReference>
<evidence type="ECO:0000256" key="1">
    <source>
        <dbReference type="ARBA" id="ARBA00009143"/>
    </source>
</evidence>
<feature type="compositionally biased region" description="Gly residues" evidence="2">
    <location>
        <begin position="270"/>
        <end position="298"/>
    </location>
</feature>
<feature type="compositionally biased region" description="Acidic residues" evidence="2">
    <location>
        <begin position="116"/>
        <end position="126"/>
    </location>
</feature>
<dbReference type="InterPro" id="IPR042534">
    <property type="entry name" value="SAP18_sf"/>
</dbReference>
<feature type="region of interest" description="Disordered" evidence="2">
    <location>
        <begin position="197"/>
        <end position="298"/>
    </location>
</feature>
<feature type="region of interest" description="Disordered" evidence="2">
    <location>
        <begin position="114"/>
        <end position="156"/>
    </location>
</feature>
<dbReference type="Proteomes" id="UP001152607">
    <property type="component" value="Unassembled WGS sequence"/>
</dbReference>
<dbReference type="GO" id="GO:0005634">
    <property type="term" value="C:nucleus"/>
    <property type="evidence" value="ECO:0007669"/>
    <property type="project" value="TreeGrafter"/>
</dbReference>
<dbReference type="Pfam" id="PF06487">
    <property type="entry name" value="SAP18"/>
    <property type="match status" value="1"/>
</dbReference>